<gene>
    <name evidence="2" type="ORF">HZH66_011299</name>
</gene>
<keyword evidence="3" id="KW-1185">Reference proteome</keyword>
<feature type="compositionally biased region" description="Polar residues" evidence="1">
    <location>
        <begin position="15"/>
        <end position="27"/>
    </location>
</feature>
<evidence type="ECO:0000313" key="3">
    <source>
        <dbReference type="Proteomes" id="UP000614350"/>
    </source>
</evidence>
<evidence type="ECO:0000256" key="1">
    <source>
        <dbReference type="SAM" id="MobiDB-lite"/>
    </source>
</evidence>
<proteinExistence type="predicted"/>
<dbReference type="AlphaFoldDB" id="A0A834JGR3"/>
<sequence>MGEGRRERSSKRQRSNYGVNKSSSDSELAQDKKNKGRKSKLKERWPFADGLTVDELARYRRRRVEGHPKDNVRPCAEFDVLEKDFLTEYRRAFRAKSEELLKENIWPVKSKRPSSFLRLNGAYDNVEPFYNQDFQKYEQLELPSKRSEQNSSFVLAEGDGRMETQTEQSKFIAHTNVIGRPPIIRRGTSLKREGNLYADTEMYSAYVPHEGQHRAELARRPTSLKMEGEMETMTEKCEKFIQWLNVSRPELMRVPTQLKLEGELETSTENHEKYVPFVGARRPELLRQGTSLKLEGASTFVAEYSDVFKQHAVTERQPAKKPETHLKTGDNFFEVTENKNNYINPRVREAQLMAELARDIEEEEKEEEEKKKKREEEEEEEAKKDKEMQMLVSKLEELKSPPLEIPEYKDAYKDFPRERPTFAKPEDEIGRADGSKVLSSPTRLKFSTKIDQDPEYKSKYLDYPKDSFVYRKPPLALRTTAACSDRSTCNKHNFYETRRYDYEPTSEVRSQYVPYGHVPRVKPLRIPANLRLEGSLDLQPEYRNAYCSQRDYRSSCDLKKQRNRERSLSASRKKDNYWINNNNSERFGCINAAEDQDAFQVLNTRIHEDSIIGKPPPSNRRHYRTSQNQESMRSDAVDDRTILRNRSPSPTYRLHVCNVDDEPRGFGQRKRSTPIESSERSHDPLPDRLNRNNVHRSYSPSFGRNETKEQLDNEQSFVVLDNVNKCCNKRETRRKRLEKNYNVENNVSMSRGRPRTPTNWMPPWYDSTNTI</sequence>
<comment type="caution">
    <text evidence="2">The sequence shown here is derived from an EMBL/GenBank/DDBJ whole genome shotgun (WGS) entry which is preliminary data.</text>
</comment>
<name>A0A834JGR3_VESVU</name>
<feature type="region of interest" description="Disordered" evidence="1">
    <location>
        <begin position="361"/>
        <end position="386"/>
    </location>
</feature>
<feature type="region of interest" description="Disordered" evidence="1">
    <location>
        <begin position="1"/>
        <end position="42"/>
    </location>
</feature>
<feature type="region of interest" description="Disordered" evidence="1">
    <location>
        <begin position="747"/>
        <end position="771"/>
    </location>
</feature>
<reference evidence="2" key="1">
    <citation type="journal article" date="2020" name="G3 (Bethesda)">
        <title>High-Quality Assemblies for Three Invasive Social Wasps from the &lt;i&gt;Vespula&lt;/i&gt; Genus.</title>
        <authorList>
            <person name="Harrop T.W.R."/>
            <person name="Guhlin J."/>
            <person name="McLaughlin G.M."/>
            <person name="Permina E."/>
            <person name="Stockwell P."/>
            <person name="Gilligan J."/>
            <person name="Le Lec M.F."/>
            <person name="Gruber M.A.M."/>
            <person name="Quinn O."/>
            <person name="Lovegrove M."/>
            <person name="Duncan E.J."/>
            <person name="Remnant E.J."/>
            <person name="Van Eeckhoven J."/>
            <person name="Graham B."/>
            <person name="Knapp R.A."/>
            <person name="Langford K.W."/>
            <person name="Kronenberg Z."/>
            <person name="Press M.O."/>
            <person name="Eacker S.M."/>
            <person name="Wilson-Rankin E.E."/>
            <person name="Purcell J."/>
            <person name="Lester P.J."/>
            <person name="Dearden P.K."/>
        </authorList>
    </citation>
    <scope>NUCLEOTIDE SEQUENCE</scope>
    <source>
        <strain evidence="2">Marl-1</strain>
    </source>
</reference>
<feature type="region of interest" description="Disordered" evidence="1">
    <location>
        <begin position="609"/>
        <end position="636"/>
    </location>
</feature>
<evidence type="ECO:0000313" key="2">
    <source>
        <dbReference type="EMBL" id="KAF7386847.1"/>
    </source>
</evidence>
<feature type="compositionally biased region" description="Polar residues" evidence="1">
    <location>
        <begin position="691"/>
        <end position="704"/>
    </location>
</feature>
<dbReference type="EMBL" id="JACSEA010000013">
    <property type="protein sequence ID" value="KAF7386847.1"/>
    <property type="molecule type" value="Genomic_DNA"/>
</dbReference>
<protein>
    <submittedName>
        <fullName evidence="2">Uncharacterized protein</fullName>
    </submittedName>
</protein>
<feature type="region of interest" description="Disordered" evidence="1">
    <location>
        <begin position="658"/>
        <end position="710"/>
    </location>
</feature>
<organism evidence="2 3">
    <name type="scientific">Vespula vulgaris</name>
    <name type="common">Yellow jacket</name>
    <name type="synonym">Wasp</name>
    <dbReference type="NCBI Taxonomy" id="7454"/>
    <lineage>
        <taxon>Eukaryota</taxon>
        <taxon>Metazoa</taxon>
        <taxon>Ecdysozoa</taxon>
        <taxon>Arthropoda</taxon>
        <taxon>Hexapoda</taxon>
        <taxon>Insecta</taxon>
        <taxon>Pterygota</taxon>
        <taxon>Neoptera</taxon>
        <taxon>Endopterygota</taxon>
        <taxon>Hymenoptera</taxon>
        <taxon>Apocrita</taxon>
        <taxon>Aculeata</taxon>
        <taxon>Vespoidea</taxon>
        <taxon>Vespidae</taxon>
        <taxon>Vespinae</taxon>
        <taxon>Vespula</taxon>
    </lineage>
</organism>
<feature type="compositionally biased region" description="Basic and acidic residues" evidence="1">
    <location>
        <begin position="677"/>
        <end position="690"/>
    </location>
</feature>
<accession>A0A834JGR3</accession>
<dbReference type="Proteomes" id="UP000614350">
    <property type="component" value="Unassembled WGS sequence"/>
</dbReference>